<gene>
    <name evidence="1" type="ORF">PHYBLDRAFT_67317</name>
</gene>
<proteinExistence type="predicted"/>
<dbReference type="GeneID" id="29002680"/>
<dbReference type="EMBL" id="KV441025">
    <property type="protein sequence ID" value="OAD67181.1"/>
    <property type="molecule type" value="Genomic_DNA"/>
</dbReference>
<evidence type="ECO:0000313" key="2">
    <source>
        <dbReference type="Proteomes" id="UP000077315"/>
    </source>
</evidence>
<keyword evidence="2" id="KW-1185">Reference proteome</keyword>
<dbReference type="RefSeq" id="XP_018285221.1">
    <property type="nucleotide sequence ID" value="XM_018441774.1"/>
</dbReference>
<dbReference type="VEuPathDB" id="FungiDB:PHYBLDRAFT_67317"/>
<evidence type="ECO:0000313" key="1">
    <source>
        <dbReference type="EMBL" id="OAD67181.1"/>
    </source>
</evidence>
<dbReference type="AlphaFoldDB" id="A0A162ZJ84"/>
<name>A0A162ZJ84_PHYB8</name>
<dbReference type="Proteomes" id="UP000077315">
    <property type="component" value="Unassembled WGS sequence"/>
</dbReference>
<accession>A0A162ZJ84</accession>
<protein>
    <submittedName>
        <fullName evidence="1">Uncharacterized protein</fullName>
    </submittedName>
</protein>
<dbReference type="InParanoid" id="A0A162ZJ84"/>
<organism evidence="1 2">
    <name type="scientific">Phycomyces blakesleeanus (strain ATCC 8743b / DSM 1359 / FGSC 10004 / NBRC 33097 / NRRL 1555)</name>
    <dbReference type="NCBI Taxonomy" id="763407"/>
    <lineage>
        <taxon>Eukaryota</taxon>
        <taxon>Fungi</taxon>
        <taxon>Fungi incertae sedis</taxon>
        <taxon>Mucoromycota</taxon>
        <taxon>Mucoromycotina</taxon>
        <taxon>Mucoromycetes</taxon>
        <taxon>Mucorales</taxon>
        <taxon>Phycomycetaceae</taxon>
        <taxon>Phycomyces</taxon>
    </lineage>
</organism>
<reference evidence="2" key="1">
    <citation type="submission" date="2015-06" db="EMBL/GenBank/DDBJ databases">
        <title>Expansion of signal transduction pathways in fungi by whole-genome duplication.</title>
        <authorList>
            <consortium name="DOE Joint Genome Institute"/>
            <person name="Corrochano L.M."/>
            <person name="Kuo A."/>
            <person name="Marcet-Houben M."/>
            <person name="Polaino S."/>
            <person name="Salamov A."/>
            <person name="Villalobos J.M."/>
            <person name="Alvarez M.I."/>
            <person name="Avalos J."/>
            <person name="Benito E.P."/>
            <person name="Benoit I."/>
            <person name="Burger G."/>
            <person name="Camino L.P."/>
            <person name="Canovas D."/>
            <person name="Cerda-Olmedo E."/>
            <person name="Cheng J.-F."/>
            <person name="Dominguez A."/>
            <person name="Elias M."/>
            <person name="Eslava A.P."/>
            <person name="Glaser F."/>
            <person name="Grimwood J."/>
            <person name="Gutierrez G."/>
            <person name="Heitman J."/>
            <person name="Henrissat B."/>
            <person name="Iturriaga E.A."/>
            <person name="Lang B.F."/>
            <person name="Lavin J.L."/>
            <person name="Lee S."/>
            <person name="Li W."/>
            <person name="Lindquist E."/>
            <person name="Lopez-Garcia S."/>
            <person name="Luque E.M."/>
            <person name="Marcos A.T."/>
            <person name="Martin J."/>
            <person name="McCluskey K."/>
            <person name="Medina H.R."/>
            <person name="Miralles-Duran A."/>
            <person name="Miyazaki A."/>
            <person name="Munoz-Torres E."/>
            <person name="Oguiza J.A."/>
            <person name="Ohm R."/>
            <person name="Olmedo M."/>
            <person name="Orejas M."/>
            <person name="Ortiz-Castellanos L."/>
            <person name="Pisabarro A.G."/>
            <person name="Rodriguez-Romero J."/>
            <person name="Ruiz-Herrera J."/>
            <person name="Ruiz-Vazquez R."/>
            <person name="Sanz C."/>
            <person name="Schackwitz W."/>
            <person name="Schmutz J."/>
            <person name="Shahriari M."/>
            <person name="Shelest E."/>
            <person name="Silva-Franco F."/>
            <person name="Soanes D."/>
            <person name="Syed K."/>
            <person name="Tagua V.G."/>
            <person name="Talbot N.J."/>
            <person name="Thon M."/>
            <person name="De vries R.P."/>
            <person name="Wiebenga A."/>
            <person name="Yadav J.S."/>
            <person name="Braun E.L."/>
            <person name="Baker S."/>
            <person name="Garre V."/>
            <person name="Horwitz B."/>
            <person name="Torres-Martinez S."/>
            <person name="Idnurm A."/>
            <person name="Herrera-Estrella A."/>
            <person name="Gabaldon T."/>
            <person name="Grigoriev I.V."/>
        </authorList>
    </citation>
    <scope>NUCLEOTIDE SEQUENCE [LARGE SCALE GENOMIC DNA]</scope>
    <source>
        <strain evidence="2">NRRL 1555(-)</strain>
    </source>
</reference>
<sequence length="140" mass="15540">MYSEFTKGLYIFFLEINTCTVPPVPIDAFRASAAVTKLILATVSIIQSLVWLNHTIYNVFDNVTAANALKASIDTGGTVPGLRRREKNEASGTCPDYTIKCRQYPLQIKYPNLSTKRFKGAQATLVAAEIIPENTRPKKE</sequence>